<dbReference type="Pfam" id="PF06834">
    <property type="entry name" value="TraU"/>
    <property type="match status" value="1"/>
</dbReference>
<dbReference type="OrthoDB" id="9788211at2"/>
<evidence type="ECO:0000313" key="2">
    <source>
        <dbReference type="Proteomes" id="UP000029558"/>
    </source>
</evidence>
<geneLocation type="plasmid" evidence="1 2">
    <name>pPSB1-1</name>
</geneLocation>
<dbReference type="InterPro" id="IPR009649">
    <property type="entry name" value="TraU"/>
</dbReference>
<dbReference type="RefSeq" id="WP_036773373.1">
    <property type="nucleotide sequence ID" value="NZ_CP012509.1"/>
</dbReference>
<dbReference type="EMBL" id="CP012509">
    <property type="protein sequence ID" value="ALB24379.1"/>
    <property type="molecule type" value="Genomic_DNA"/>
</dbReference>
<name>A0A1L6TIB2_PISSA</name>
<keyword evidence="1" id="KW-0614">Plasmid</keyword>
<sequence>MRKWFLVILGVFGLSGGLYAATCKGHFVDPVSDVCWDCIFPITIGSAPIAPGVYPDTTNPGSPICLCPAPAPIFERIGVTIGFWEPFALVDVTREPYCMVNMGTELDVKDQGMGGSEMPSTDGRGAFYYVHWYKYPLVYWLNIITNVGCVQTGEFDLAYMTELDPTWNDDELAFVLNPEASLLSNPITQTACVADALVTSTDFATSIDSLFWCLGSQGSVYPLTGNVANQASPMQAATKLAERMDFKMHREGLVWDSVGADSPAVCNEYPSPIMPKSRYRYQLVNTIPDALQCHPFGHLVATFETGHVNPADGDNYGFLIFRKRNCCFV</sequence>
<proteinExistence type="predicted"/>
<protein>
    <submittedName>
        <fullName evidence="1">Conjugal transfer protein TraU</fullName>
    </submittedName>
</protein>
<dbReference type="Proteomes" id="UP000029558">
    <property type="component" value="Plasmid pPSB1-1"/>
</dbReference>
<reference evidence="1 2" key="1">
    <citation type="journal article" date="2014" name="Genome Announc.">
        <title>Comparative Genome Analysis of Two Isolates of the Fish Pathogen Piscirickettsia salmonis from Different Hosts Reveals Major Differences in Virulence-Associated Secretion Systems.</title>
        <authorList>
            <person name="Bohle H."/>
            <person name="Henriquez P."/>
            <person name="Grothusen H."/>
            <person name="Navas E."/>
            <person name="Sandoval A."/>
            <person name="Bustamante F."/>
            <person name="Bustos P."/>
            <person name="Mancilla M."/>
        </authorList>
    </citation>
    <scope>NUCLEOTIDE SEQUENCE [LARGE SCALE GENOMIC DNA]</scope>
    <source>
        <strain evidence="2">B1-32597</strain>
    </source>
</reference>
<evidence type="ECO:0000313" key="1">
    <source>
        <dbReference type="EMBL" id="ALB24379.1"/>
    </source>
</evidence>
<dbReference type="NCBIfam" id="NF010297">
    <property type="entry name" value="PRK13737.1"/>
    <property type="match status" value="1"/>
</dbReference>
<gene>
    <name evidence="1" type="primary">traU</name>
    <name evidence="1" type="ORF">KU39_1p38</name>
</gene>
<organism evidence="1 2">
    <name type="scientific">Piscirickettsia salmonis</name>
    <dbReference type="NCBI Taxonomy" id="1238"/>
    <lineage>
        <taxon>Bacteria</taxon>
        <taxon>Pseudomonadati</taxon>
        <taxon>Pseudomonadota</taxon>
        <taxon>Gammaproteobacteria</taxon>
        <taxon>Thiotrichales</taxon>
        <taxon>Piscirickettsiaceae</taxon>
        <taxon>Piscirickettsia</taxon>
    </lineage>
</organism>
<dbReference type="AlphaFoldDB" id="A0A1L6TIB2"/>
<accession>A0A1L6TIB2</accession>